<evidence type="ECO:0008006" key="5">
    <source>
        <dbReference type="Google" id="ProtNLM"/>
    </source>
</evidence>
<protein>
    <recommendedName>
        <fullName evidence="5">BNR repeat domain protein</fullName>
    </recommendedName>
</protein>
<accession>A0ABZ2KDH4</accession>
<evidence type="ECO:0000313" key="3">
    <source>
        <dbReference type="EMBL" id="WXA95378.1"/>
    </source>
</evidence>
<dbReference type="PROSITE" id="PS51257">
    <property type="entry name" value="PROKAR_LIPOPROTEIN"/>
    <property type="match status" value="1"/>
</dbReference>
<organism evidence="3 4">
    <name type="scientific">Pendulispora brunnea</name>
    <dbReference type="NCBI Taxonomy" id="2905690"/>
    <lineage>
        <taxon>Bacteria</taxon>
        <taxon>Pseudomonadati</taxon>
        <taxon>Myxococcota</taxon>
        <taxon>Myxococcia</taxon>
        <taxon>Myxococcales</taxon>
        <taxon>Sorangiineae</taxon>
        <taxon>Pendulisporaceae</taxon>
        <taxon>Pendulispora</taxon>
    </lineage>
</organism>
<evidence type="ECO:0000313" key="4">
    <source>
        <dbReference type="Proteomes" id="UP001379533"/>
    </source>
</evidence>
<feature type="region of interest" description="Disordered" evidence="1">
    <location>
        <begin position="27"/>
        <end position="56"/>
    </location>
</feature>
<dbReference type="PANTHER" id="PTHR45982">
    <property type="entry name" value="REGULATOR OF CHROMOSOME CONDENSATION"/>
    <property type="match status" value="1"/>
</dbReference>
<reference evidence="3 4" key="1">
    <citation type="submission" date="2021-12" db="EMBL/GenBank/DDBJ databases">
        <title>Discovery of the Pendulisporaceae a myxobacterial family with distinct sporulation behavior and unique specialized metabolism.</title>
        <authorList>
            <person name="Garcia R."/>
            <person name="Popoff A."/>
            <person name="Bader C.D."/>
            <person name="Loehr J."/>
            <person name="Walesch S."/>
            <person name="Walt C."/>
            <person name="Boldt J."/>
            <person name="Bunk B."/>
            <person name="Haeckl F.J.F.P.J."/>
            <person name="Gunesch A.P."/>
            <person name="Birkelbach J."/>
            <person name="Nuebel U."/>
            <person name="Pietschmann T."/>
            <person name="Bach T."/>
            <person name="Mueller R."/>
        </authorList>
    </citation>
    <scope>NUCLEOTIDE SEQUENCE [LARGE SCALE GENOMIC DNA]</scope>
    <source>
        <strain evidence="3 4">MSr12523</strain>
    </source>
</reference>
<feature type="chain" id="PRO_5046252786" description="BNR repeat domain protein" evidence="2">
    <location>
        <begin position="23"/>
        <end position="410"/>
    </location>
</feature>
<feature type="signal peptide" evidence="2">
    <location>
        <begin position="1"/>
        <end position="22"/>
    </location>
</feature>
<dbReference type="Gene3D" id="2.130.10.30">
    <property type="entry name" value="Regulator of chromosome condensation 1/beta-lactamase-inhibitor protein II"/>
    <property type="match status" value="2"/>
</dbReference>
<dbReference type="InterPro" id="IPR051553">
    <property type="entry name" value="Ran_GTPase-activating"/>
</dbReference>
<keyword evidence="4" id="KW-1185">Reference proteome</keyword>
<keyword evidence="2" id="KW-0732">Signal</keyword>
<evidence type="ECO:0000256" key="2">
    <source>
        <dbReference type="SAM" id="SignalP"/>
    </source>
</evidence>
<evidence type="ECO:0000256" key="1">
    <source>
        <dbReference type="SAM" id="MobiDB-lite"/>
    </source>
</evidence>
<dbReference type="InterPro" id="IPR000408">
    <property type="entry name" value="Reg_chr_condens"/>
</dbReference>
<dbReference type="EMBL" id="CP089982">
    <property type="protein sequence ID" value="WXA95378.1"/>
    <property type="molecule type" value="Genomic_DNA"/>
</dbReference>
<dbReference type="RefSeq" id="WP_394845985.1">
    <property type="nucleotide sequence ID" value="NZ_CP089982.1"/>
</dbReference>
<gene>
    <name evidence="3" type="ORF">LZC95_00795</name>
</gene>
<dbReference type="InterPro" id="IPR009091">
    <property type="entry name" value="RCC1/BLIP-II"/>
</dbReference>
<proteinExistence type="predicted"/>
<sequence length="410" mass="42185">MRTKVSLLFISLFALGACITNSEVGVYPRDDTRETPTPPPSPTSSDAGTDAAETGQPDIHPVARAANRLAAGARSTCATTSTDGVVCWGDNSSGQLGNGTNIRACPDGYVCPVQGLDIGVDAVFGGGLAHCALTKDSLVYCWGDTVFQQSGDGVYTHHVTYSPRKMPELANASTVGVGLYFQCALTDGQSTKCYGLNNPGAVGTKTVEGGGSGDPVEVSGMGRQGRKLAAAQSGYFACAVTTVGALKCWGSNAHGQLGNGTYDKVQEATTVKGLEANVTAVAAGTDHACAVVSGDVKCWGRNDKWQLGSGEIEDRLTPDTVPGLSGVVALTAGRAHTCALTRKGAVFCWGDYGGPAISATPVKVIAENVTEITAGTSHTCALYFDNRLLCWGSNDYGQLGPFAGRAAELP</sequence>
<dbReference type="PROSITE" id="PS50012">
    <property type="entry name" value="RCC1_3"/>
    <property type="match status" value="5"/>
</dbReference>
<dbReference type="Pfam" id="PF00415">
    <property type="entry name" value="RCC1"/>
    <property type="match status" value="2"/>
</dbReference>
<name>A0ABZ2KDH4_9BACT</name>
<dbReference type="SUPFAM" id="SSF50985">
    <property type="entry name" value="RCC1/BLIP-II"/>
    <property type="match status" value="2"/>
</dbReference>
<dbReference type="PANTHER" id="PTHR45982:SF1">
    <property type="entry name" value="REGULATOR OF CHROMOSOME CONDENSATION"/>
    <property type="match status" value="1"/>
</dbReference>
<dbReference type="Pfam" id="PF13540">
    <property type="entry name" value="RCC1_2"/>
    <property type="match status" value="2"/>
</dbReference>
<dbReference type="Proteomes" id="UP001379533">
    <property type="component" value="Chromosome"/>
</dbReference>